<organism evidence="12 13">
    <name type="scientific">Anopheles maculatus</name>
    <dbReference type="NCBI Taxonomy" id="74869"/>
    <lineage>
        <taxon>Eukaryota</taxon>
        <taxon>Metazoa</taxon>
        <taxon>Ecdysozoa</taxon>
        <taxon>Arthropoda</taxon>
        <taxon>Hexapoda</taxon>
        <taxon>Insecta</taxon>
        <taxon>Pterygota</taxon>
        <taxon>Neoptera</taxon>
        <taxon>Endopterygota</taxon>
        <taxon>Diptera</taxon>
        <taxon>Nematocera</taxon>
        <taxon>Culicoidea</taxon>
        <taxon>Culicidae</taxon>
        <taxon>Anophelinae</taxon>
        <taxon>Anopheles</taxon>
        <taxon>Anopheles maculatus group</taxon>
    </lineage>
</organism>
<evidence type="ECO:0000313" key="12">
    <source>
        <dbReference type="EnsemblMetazoa" id="AMAM015888-PA"/>
    </source>
</evidence>
<dbReference type="SUPFAM" id="SSF53649">
    <property type="entry name" value="Alkaline phosphatase-like"/>
    <property type="match status" value="1"/>
</dbReference>
<dbReference type="EnsemblMetazoa" id="AMAM015888-RA">
    <property type="protein sequence ID" value="AMAM015888-PA"/>
    <property type="gene ID" value="AMAM015888"/>
</dbReference>
<reference evidence="12" key="2">
    <citation type="submission" date="2020-05" db="UniProtKB">
        <authorList>
            <consortium name="EnsemblMetazoa"/>
        </authorList>
    </citation>
    <scope>IDENTIFICATION</scope>
    <source>
        <strain evidence="12">maculatus3</strain>
    </source>
</reference>
<dbReference type="PANTHER" id="PTHR23071">
    <property type="entry name" value="PHOSPHATIDYLINOSITOL GLYCAN"/>
    <property type="match status" value="1"/>
</dbReference>
<dbReference type="UniPathway" id="UPA00196"/>
<dbReference type="VEuPathDB" id="VectorBase:AMAM015888"/>
<evidence type="ECO:0000256" key="5">
    <source>
        <dbReference type="ARBA" id="ARBA00022679"/>
    </source>
</evidence>
<evidence type="ECO:0000256" key="4">
    <source>
        <dbReference type="ARBA" id="ARBA00022502"/>
    </source>
</evidence>
<evidence type="ECO:0000256" key="3">
    <source>
        <dbReference type="ARBA" id="ARBA00008695"/>
    </source>
</evidence>
<dbReference type="GO" id="GO:0051377">
    <property type="term" value="F:mannose-ethanolamine phosphotransferase activity"/>
    <property type="evidence" value="ECO:0007669"/>
    <property type="project" value="InterPro"/>
</dbReference>
<dbReference type="Gene3D" id="3.40.720.10">
    <property type="entry name" value="Alkaline Phosphatase, subunit A"/>
    <property type="match status" value="1"/>
</dbReference>
<keyword evidence="10" id="KW-0325">Glycoprotein</keyword>
<dbReference type="GO" id="GO:0005789">
    <property type="term" value="C:endoplasmic reticulum membrane"/>
    <property type="evidence" value="ECO:0007669"/>
    <property type="project" value="UniProtKB-SubCell"/>
</dbReference>
<dbReference type="InterPro" id="IPR037675">
    <property type="entry name" value="PIG-O_N"/>
</dbReference>
<dbReference type="CDD" id="cd16023">
    <property type="entry name" value="GPI_EPT_3"/>
    <property type="match status" value="1"/>
</dbReference>
<keyword evidence="7" id="KW-0256">Endoplasmic reticulum</keyword>
<dbReference type="Pfam" id="PF01663">
    <property type="entry name" value="Phosphodiest"/>
    <property type="match status" value="1"/>
</dbReference>
<keyword evidence="4" id="KW-0337">GPI-anchor biosynthesis</keyword>
<dbReference type="InterPro" id="IPR002591">
    <property type="entry name" value="Phosphodiest/P_Trfase"/>
</dbReference>
<keyword evidence="9 11" id="KW-0472">Membrane</keyword>
<comment type="similarity">
    <text evidence="3">Belongs to the PIGG/PIGN/PIGO family. PIGO subfamily.</text>
</comment>
<protein>
    <submittedName>
        <fullName evidence="12">Uncharacterized protein</fullName>
    </submittedName>
</protein>
<evidence type="ECO:0000256" key="10">
    <source>
        <dbReference type="ARBA" id="ARBA00023180"/>
    </source>
</evidence>
<dbReference type="GO" id="GO:0006506">
    <property type="term" value="P:GPI anchor biosynthetic process"/>
    <property type="evidence" value="ECO:0007669"/>
    <property type="project" value="UniProtKB-UniPathway"/>
</dbReference>
<evidence type="ECO:0000256" key="9">
    <source>
        <dbReference type="ARBA" id="ARBA00023136"/>
    </source>
</evidence>
<sequence>MAKSRNFVFVLVWLSLLISAGIHLFSKGFLLTRVAQTNVSSCINYDQYRCESDGKNGSTQKSDCSGSEKVSSILRDLDVAAGICFPPKARVILLVIDALRYDFGLYNAENTHPAPYENNLPILSELLRKHPDHSRRLKFVADPPTTTMQRLKGITTGSLPTFIDIGSNFASPEINEDNLIDQLVRANRTTVFLGDSTWTELFPNRFTREYPLPSFNIYDLDTVDSAIERQLPREMGRNDWDVIVAHFLGVDHCGHRYGPSHDEMRRKLREMNDVIRNVTERMADGTTLLVIGDHGMTKTGDHGGETEDEVESLLFAYSKGSALLPRAYDGHADTMQQIDLVPTLATMLGVPVPYSNLGQIMFQLLPDARVDTFLRYQLALVHLWQNARQVQNYFQQYGEPRPAESPADPEQEQELDDEENMFLMLTQRVNSVYTEAAFQSFSGDLRHYLKGILEGYRRVWVKFDPQLISHGLLITFLGTTSYAFLLVFFAAQTGYAFHEVFGLTSAQHGVILFGSVASIALLALLAMRHWVSITENMAAWKRSANVLTR</sequence>
<evidence type="ECO:0000313" key="13">
    <source>
        <dbReference type="Proteomes" id="UP000075901"/>
    </source>
</evidence>
<reference evidence="13" key="1">
    <citation type="submission" date="2013-09" db="EMBL/GenBank/DDBJ databases">
        <title>The Genome Sequence of Anopheles maculatus species B.</title>
        <authorList>
            <consortium name="The Broad Institute Genomics Platform"/>
            <person name="Neafsey D.E."/>
            <person name="Besansky N."/>
            <person name="Howell P."/>
            <person name="Walton C."/>
            <person name="Young S.K."/>
            <person name="Zeng Q."/>
            <person name="Gargeya S."/>
            <person name="Fitzgerald M."/>
            <person name="Haas B."/>
            <person name="Abouelleil A."/>
            <person name="Allen A.W."/>
            <person name="Alvarado L."/>
            <person name="Arachchi H.M."/>
            <person name="Berlin A.M."/>
            <person name="Chapman S.B."/>
            <person name="Gainer-Dewar J."/>
            <person name="Goldberg J."/>
            <person name="Griggs A."/>
            <person name="Gujja S."/>
            <person name="Hansen M."/>
            <person name="Howarth C."/>
            <person name="Imamovic A."/>
            <person name="Ireland A."/>
            <person name="Larimer J."/>
            <person name="McCowan C."/>
            <person name="Murphy C."/>
            <person name="Pearson M."/>
            <person name="Poon T.W."/>
            <person name="Priest M."/>
            <person name="Roberts A."/>
            <person name="Saif S."/>
            <person name="Shea T."/>
            <person name="Sisk P."/>
            <person name="Sykes S."/>
            <person name="Wortman J."/>
            <person name="Nusbaum C."/>
            <person name="Birren B."/>
        </authorList>
    </citation>
    <scope>NUCLEOTIDE SEQUENCE [LARGE SCALE GENOMIC DNA]</scope>
    <source>
        <strain evidence="13">maculatus3</strain>
    </source>
</reference>
<keyword evidence="5" id="KW-0808">Transferase</keyword>
<keyword evidence="6 11" id="KW-0812">Transmembrane</keyword>
<evidence type="ECO:0000256" key="7">
    <source>
        <dbReference type="ARBA" id="ARBA00022824"/>
    </source>
</evidence>
<evidence type="ECO:0000256" key="1">
    <source>
        <dbReference type="ARBA" id="ARBA00004477"/>
    </source>
</evidence>
<feature type="transmembrane region" description="Helical" evidence="11">
    <location>
        <begin position="467"/>
        <end position="490"/>
    </location>
</feature>
<keyword evidence="8 11" id="KW-1133">Transmembrane helix</keyword>
<evidence type="ECO:0000256" key="2">
    <source>
        <dbReference type="ARBA" id="ARBA00004687"/>
    </source>
</evidence>
<evidence type="ECO:0000256" key="11">
    <source>
        <dbReference type="SAM" id="Phobius"/>
    </source>
</evidence>
<dbReference type="FunFam" id="3.40.720.10:FF:000110">
    <property type="entry name" value="Phosphatidylinositol glycan, class O"/>
    <property type="match status" value="1"/>
</dbReference>
<evidence type="ECO:0000256" key="6">
    <source>
        <dbReference type="ARBA" id="ARBA00022692"/>
    </source>
</evidence>
<dbReference type="Proteomes" id="UP000075901">
    <property type="component" value="Unassembled WGS sequence"/>
</dbReference>
<name>A0A182SYB5_9DIPT</name>
<comment type="pathway">
    <text evidence="2">Glycolipid biosynthesis; glycosylphosphatidylinositol-anchor biosynthesis.</text>
</comment>
<feature type="transmembrane region" description="Helical" evidence="11">
    <location>
        <begin position="6"/>
        <end position="25"/>
    </location>
</feature>
<dbReference type="InterPro" id="IPR039524">
    <property type="entry name" value="PIGO/GPI13"/>
</dbReference>
<accession>A0A182SYB5</accession>
<feature type="transmembrane region" description="Helical" evidence="11">
    <location>
        <begin position="510"/>
        <end position="531"/>
    </location>
</feature>
<comment type="subcellular location">
    <subcellularLocation>
        <location evidence="1">Endoplasmic reticulum membrane</location>
        <topology evidence="1">Multi-pass membrane protein</topology>
    </subcellularLocation>
</comment>
<evidence type="ECO:0000256" key="8">
    <source>
        <dbReference type="ARBA" id="ARBA00022989"/>
    </source>
</evidence>
<dbReference type="InterPro" id="IPR017850">
    <property type="entry name" value="Alkaline_phosphatase_core_sf"/>
</dbReference>
<dbReference type="AlphaFoldDB" id="A0A182SYB5"/>
<dbReference type="PANTHER" id="PTHR23071:SF1">
    <property type="entry name" value="GPI ETHANOLAMINE PHOSPHATE TRANSFERASE 3"/>
    <property type="match status" value="1"/>
</dbReference>
<proteinExistence type="inferred from homology"/>
<keyword evidence="13" id="KW-1185">Reference proteome</keyword>